<gene>
    <name evidence="2" type="ORF">ABGN05_08125</name>
</gene>
<evidence type="ECO:0008006" key="4">
    <source>
        <dbReference type="Google" id="ProtNLM"/>
    </source>
</evidence>
<reference evidence="2 3" key="1">
    <citation type="submission" date="2024-05" db="EMBL/GenBank/DDBJ databases">
        <authorList>
            <person name="Jiang F."/>
        </authorList>
    </citation>
    <scope>NUCLEOTIDE SEQUENCE [LARGE SCALE GENOMIC DNA]</scope>
    <source>
        <strain evidence="2 3">LZ166</strain>
    </source>
</reference>
<feature type="transmembrane region" description="Helical" evidence="1">
    <location>
        <begin position="91"/>
        <end position="113"/>
    </location>
</feature>
<proteinExistence type="predicted"/>
<dbReference type="EMBL" id="JBDPGJ010000002">
    <property type="protein sequence ID" value="MEX0405623.1"/>
    <property type="molecule type" value="Genomic_DNA"/>
</dbReference>
<sequence>MSFGLFAFILVHVALSLVGIVSGLVWLAGLLGRPIHTRWTHVFLATTTLTTLTGFLLPFSSLTPAVAVGLVSTALLAVALAAYYRFHLAGFWRPVFVVTALIALYLNVFVLVVQSFLKIGPLNALAPTGSEPPFAAVQAVVLVLFVIAGFQALRRNRGAIA</sequence>
<dbReference type="RefSeq" id="WP_367953510.1">
    <property type="nucleotide sequence ID" value="NZ_JBDPGJ010000002.1"/>
</dbReference>
<evidence type="ECO:0000256" key="1">
    <source>
        <dbReference type="SAM" id="Phobius"/>
    </source>
</evidence>
<evidence type="ECO:0000313" key="2">
    <source>
        <dbReference type="EMBL" id="MEX0405623.1"/>
    </source>
</evidence>
<organism evidence="2 3">
    <name type="scientific">Aquibium pacificus</name>
    <dbReference type="NCBI Taxonomy" id="3153579"/>
    <lineage>
        <taxon>Bacteria</taxon>
        <taxon>Pseudomonadati</taxon>
        <taxon>Pseudomonadota</taxon>
        <taxon>Alphaproteobacteria</taxon>
        <taxon>Hyphomicrobiales</taxon>
        <taxon>Phyllobacteriaceae</taxon>
        <taxon>Aquibium</taxon>
    </lineage>
</organism>
<keyword evidence="1" id="KW-0472">Membrane</keyword>
<comment type="caution">
    <text evidence="2">The sequence shown here is derived from an EMBL/GenBank/DDBJ whole genome shotgun (WGS) entry which is preliminary data.</text>
</comment>
<protein>
    <recommendedName>
        <fullName evidence="4">DUF2306 domain-containing protein</fullName>
    </recommendedName>
</protein>
<feature type="transmembrane region" description="Helical" evidence="1">
    <location>
        <begin position="133"/>
        <end position="153"/>
    </location>
</feature>
<feature type="transmembrane region" description="Helical" evidence="1">
    <location>
        <begin position="6"/>
        <end position="27"/>
    </location>
</feature>
<keyword evidence="1" id="KW-0812">Transmembrane</keyword>
<keyword evidence="1" id="KW-1133">Transmembrane helix</keyword>
<name>A0ABV3SH34_9HYPH</name>
<evidence type="ECO:0000313" key="3">
    <source>
        <dbReference type="Proteomes" id="UP001556692"/>
    </source>
</evidence>
<feature type="transmembrane region" description="Helical" evidence="1">
    <location>
        <begin position="39"/>
        <end position="59"/>
    </location>
</feature>
<accession>A0ABV3SH34</accession>
<feature type="transmembrane region" description="Helical" evidence="1">
    <location>
        <begin position="65"/>
        <end position="84"/>
    </location>
</feature>
<dbReference type="Proteomes" id="UP001556692">
    <property type="component" value="Unassembled WGS sequence"/>
</dbReference>
<keyword evidence="3" id="KW-1185">Reference proteome</keyword>